<protein>
    <recommendedName>
        <fullName evidence="3">TraB/GumN family protein</fullName>
    </recommendedName>
</protein>
<gene>
    <name evidence="1" type="ORF">FEE95_12470</name>
</gene>
<dbReference type="Proteomes" id="UP000310314">
    <property type="component" value="Unassembled WGS sequence"/>
</dbReference>
<dbReference type="RefSeq" id="WP_138658277.1">
    <property type="nucleotide sequence ID" value="NZ_VATY01000002.1"/>
</dbReference>
<keyword evidence="2" id="KW-1185">Reference proteome</keyword>
<dbReference type="AlphaFoldDB" id="A0A5S3PRI1"/>
<dbReference type="EMBL" id="VATY01000002">
    <property type="protein sequence ID" value="TMM57294.1"/>
    <property type="molecule type" value="Genomic_DNA"/>
</dbReference>
<reference evidence="1 2" key="1">
    <citation type="submission" date="2019-05" db="EMBL/GenBank/DDBJ databases">
        <authorList>
            <person name="Zhang J.-Y."/>
            <person name="Feg X."/>
            <person name="Du Z.-J."/>
        </authorList>
    </citation>
    <scope>NUCLEOTIDE SEQUENCE [LARGE SCALE GENOMIC DNA]</scope>
    <source>
        <strain evidence="1 2">RZ26</strain>
    </source>
</reference>
<proteinExistence type="predicted"/>
<dbReference type="OrthoDB" id="641734at2"/>
<sequence length="274" mass="32128">MKNLIFIVFLFILSCSIKTKKPSEVTVIGTVHFPTEYVNADSIYKALQRVKPDIIAMEADSSVFNTDFSFKKTYDENEYNAVLKYLESNPETMIRPIGFEGRNDYRKKIGIYSEAGFVYEAMYDLLDDEKLSNPHSDMLLHYENLWAVTEVFKKETLTNINHSFVDRLIDSVNAYQYVKTRDIVKTRPEFEIKIMGADGDSVSLKSYFEKWIRFEGTQRNEALANNLIHLVELYPQKRIVALTGFKHRSYIINSLKRVQKELGFNYQEFYEFEQ</sequence>
<dbReference type="PROSITE" id="PS51257">
    <property type="entry name" value="PROKAR_LIPOPROTEIN"/>
    <property type="match status" value="1"/>
</dbReference>
<evidence type="ECO:0000313" key="2">
    <source>
        <dbReference type="Proteomes" id="UP000310314"/>
    </source>
</evidence>
<evidence type="ECO:0008006" key="3">
    <source>
        <dbReference type="Google" id="ProtNLM"/>
    </source>
</evidence>
<name>A0A5S3PRI1_9FLAO</name>
<accession>A0A5S3PRI1</accession>
<evidence type="ECO:0000313" key="1">
    <source>
        <dbReference type="EMBL" id="TMM57294.1"/>
    </source>
</evidence>
<comment type="caution">
    <text evidence="1">The sequence shown here is derived from an EMBL/GenBank/DDBJ whole genome shotgun (WGS) entry which is preliminary data.</text>
</comment>
<organism evidence="1 2">
    <name type="scientific">Maribacter algarum</name>
    <name type="common">ex Zhang et al. 2020</name>
    <dbReference type="NCBI Taxonomy" id="2578118"/>
    <lineage>
        <taxon>Bacteria</taxon>
        <taxon>Pseudomonadati</taxon>
        <taxon>Bacteroidota</taxon>
        <taxon>Flavobacteriia</taxon>
        <taxon>Flavobacteriales</taxon>
        <taxon>Flavobacteriaceae</taxon>
        <taxon>Maribacter</taxon>
    </lineage>
</organism>